<dbReference type="InterPro" id="IPR001478">
    <property type="entry name" value="PDZ"/>
</dbReference>
<dbReference type="KEGG" id="ipa:Isop_1666"/>
<dbReference type="InterPro" id="IPR036034">
    <property type="entry name" value="PDZ_sf"/>
</dbReference>
<protein>
    <submittedName>
        <fullName evidence="3">Peptidase S41</fullName>
    </submittedName>
</protein>
<proteinExistence type="predicted"/>
<dbReference type="CDD" id="cd07562">
    <property type="entry name" value="Peptidase_S41_TRI"/>
    <property type="match status" value="1"/>
</dbReference>
<evidence type="ECO:0000313" key="4">
    <source>
        <dbReference type="Proteomes" id="UP000008631"/>
    </source>
</evidence>
<dbReference type="Proteomes" id="UP000008631">
    <property type="component" value="Chromosome"/>
</dbReference>
<keyword evidence="1" id="KW-0732">Signal</keyword>
<dbReference type="Gene3D" id="3.30.750.44">
    <property type="match status" value="1"/>
</dbReference>
<dbReference type="InterPro" id="IPR005151">
    <property type="entry name" value="Tail-specific_protease"/>
</dbReference>
<accession>E8R0C3</accession>
<feature type="signal peptide" evidence="1">
    <location>
        <begin position="1"/>
        <end position="27"/>
    </location>
</feature>
<dbReference type="Pfam" id="PF03572">
    <property type="entry name" value="Peptidase_S41"/>
    <property type="match status" value="1"/>
</dbReference>
<name>E8R0C3_ISOPI</name>
<feature type="domain" description="PDZ" evidence="2">
    <location>
        <begin position="123"/>
        <end position="204"/>
    </location>
</feature>
<dbReference type="GO" id="GO:0030288">
    <property type="term" value="C:outer membrane-bounded periplasmic space"/>
    <property type="evidence" value="ECO:0007669"/>
    <property type="project" value="TreeGrafter"/>
</dbReference>
<dbReference type="InterPro" id="IPR029045">
    <property type="entry name" value="ClpP/crotonase-like_dom_sf"/>
</dbReference>
<reference evidence="3 4" key="2">
    <citation type="journal article" date="2011" name="Stand. Genomic Sci.">
        <title>Complete genome sequence of Isosphaera pallida type strain (IS1B).</title>
        <authorList>
            <consortium name="US DOE Joint Genome Institute (JGI-PGF)"/>
            <person name="Goker M."/>
            <person name="Cleland D."/>
            <person name="Saunders E."/>
            <person name="Lapidus A."/>
            <person name="Nolan M."/>
            <person name="Lucas S."/>
            <person name="Hammon N."/>
            <person name="Deshpande S."/>
            <person name="Cheng J.F."/>
            <person name="Tapia R."/>
            <person name="Han C."/>
            <person name="Goodwin L."/>
            <person name="Pitluck S."/>
            <person name="Liolios K."/>
            <person name="Pagani I."/>
            <person name="Ivanova N."/>
            <person name="Mavromatis K."/>
            <person name="Pati A."/>
            <person name="Chen A."/>
            <person name="Palaniappan K."/>
            <person name="Land M."/>
            <person name="Hauser L."/>
            <person name="Chang Y.J."/>
            <person name="Jeffries C.D."/>
            <person name="Detter J.C."/>
            <person name="Beck B."/>
            <person name="Woyke T."/>
            <person name="Bristow J."/>
            <person name="Eisen J.A."/>
            <person name="Markowitz V."/>
            <person name="Hugenholtz P."/>
            <person name="Kyrpides N.C."/>
            <person name="Klenk H.P."/>
        </authorList>
    </citation>
    <scope>NUCLEOTIDE SEQUENCE [LARGE SCALE GENOMIC DNA]</scope>
    <source>
        <strain evidence="4">ATCC 43644 / DSM 9630 / IS1B</strain>
    </source>
</reference>
<dbReference type="SUPFAM" id="SSF52096">
    <property type="entry name" value="ClpP/crotonase"/>
    <property type="match status" value="1"/>
</dbReference>
<dbReference type="EMBL" id="CP002353">
    <property type="protein sequence ID" value="ADV62250.1"/>
    <property type="molecule type" value="Genomic_DNA"/>
</dbReference>
<dbReference type="Pfam" id="PF00595">
    <property type="entry name" value="PDZ"/>
    <property type="match status" value="1"/>
</dbReference>
<organism evidence="3 4">
    <name type="scientific">Isosphaera pallida (strain ATCC 43644 / DSM 9630 / IS1B)</name>
    <dbReference type="NCBI Taxonomy" id="575540"/>
    <lineage>
        <taxon>Bacteria</taxon>
        <taxon>Pseudomonadati</taxon>
        <taxon>Planctomycetota</taxon>
        <taxon>Planctomycetia</taxon>
        <taxon>Isosphaerales</taxon>
        <taxon>Isosphaeraceae</taxon>
        <taxon>Isosphaera</taxon>
    </lineage>
</organism>
<evidence type="ECO:0000256" key="1">
    <source>
        <dbReference type="SAM" id="SignalP"/>
    </source>
</evidence>
<dbReference type="PANTHER" id="PTHR32060">
    <property type="entry name" value="TAIL-SPECIFIC PROTEASE"/>
    <property type="match status" value="1"/>
</dbReference>
<dbReference type="SMART" id="SM00245">
    <property type="entry name" value="TSPc"/>
    <property type="match status" value="1"/>
</dbReference>
<dbReference type="GO" id="GO:0006508">
    <property type="term" value="P:proteolysis"/>
    <property type="evidence" value="ECO:0007669"/>
    <property type="project" value="InterPro"/>
</dbReference>
<dbReference type="Gene3D" id="3.90.226.10">
    <property type="entry name" value="2-enoyl-CoA Hydratase, Chain A, domain 1"/>
    <property type="match status" value="1"/>
</dbReference>
<dbReference type="PROSITE" id="PS50106">
    <property type="entry name" value="PDZ"/>
    <property type="match status" value="1"/>
</dbReference>
<keyword evidence="4" id="KW-1185">Reference proteome</keyword>
<dbReference type="PANTHER" id="PTHR32060:SF30">
    <property type="entry name" value="CARBOXY-TERMINAL PROCESSING PROTEASE CTPA"/>
    <property type="match status" value="1"/>
</dbReference>
<dbReference type="SUPFAM" id="SSF50156">
    <property type="entry name" value="PDZ domain-like"/>
    <property type="match status" value="1"/>
</dbReference>
<dbReference type="SMART" id="SM00228">
    <property type="entry name" value="PDZ"/>
    <property type="match status" value="1"/>
</dbReference>
<dbReference type="GO" id="GO:0008236">
    <property type="term" value="F:serine-type peptidase activity"/>
    <property type="evidence" value="ECO:0007669"/>
    <property type="project" value="InterPro"/>
</dbReference>
<dbReference type="GO" id="GO:0007165">
    <property type="term" value="P:signal transduction"/>
    <property type="evidence" value="ECO:0007669"/>
    <property type="project" value="TreeGrafter"/>
</dbReference>
<dbReference type="InterPro" id="IPR028204">
    <property type="entry name" value="Tricorn_C1"/>
</dbReference>
<evidence type="ECO:0000259" key="2">
    <source>
        <dbReference type="PROSITE" id="PS50106"/>
    </source>
</evidence>
<dbReference type="STRING" id="575540.Isop_1666"/>
<sequence>MDPWRRRVGQLVATLAGSAALVGFSLGADSMSDDPPTTPHTPRFDVNKARETFDEIWRVIRDTHYDPNMNGVDWDKANRELRPRIEEARTNDEFSKIVAELIDRLGESHFGLIPAEVANSLDRVEQDASANGNGVIGLEIRLTDDRNEALVTRVETDGPAARAGIRPGWLIAAIDGKPIAKLLEAVQTRKESSDELKKIVAQRLITGKLRGGVGRIVTLTCLDGDDRPVEVQVERVAPKGVVARLGNLPPTVVRLETEDLRTESGKRVGLIRFNIWLIPVASQFDAAIDRFRDYDGIIIDLRGNPGGIGGMAMGLGGHFLSEPVLLGVMTMRSGKINFRVNPRRVNANGERVEPFQGKLAILTDPSSLSTSEIFAGGMQQVGRAQIFGEPTQGMALPSLMRKLASGDVLQHAIADYTLPDGRRLEGQGVIPDHLVPLDRSALLDGIDPPLQAALKWIDADTANSPNSAAFPNPPIPSNR</sequence>
<dbReference type="HOGENOM" id="CLU_048401_0_0_0"/>
<dbReference type="GO" id="GO:0004175">
    <property type="term" value="F:endopeptidase activity"/>
    <property type="evidence" value="ECO:0007669"/>
    <property type="project" value="TreeGrafter"/>
</dbReference>
<reference key="1">
    <citation type="submission" date="2010-11" db="EMBL/GenBank/DDBJ databases">
        <title>The complete sequence of chromosome of Isophaera pallida ATCC 43644.</title>
        <authorList>
            <consortium name="US DOE Joint Genome Institute (JGI-PGF)"/>
            <person name="Lucas S."/>
            <person name="Copeland A."/>
            <person name="Lapidus A."/>
            <person name="Bruce D."/>
            <person name="Goodwin L."/>
            <person name="Pitluck S."/>
            <person name="Kyrpides N."/>
            <person name="Mavromatis K."/>
            <person name="Pagani I."/>
            <person name="Ivanova N."/>
            <person name="Saunders E."/>
            <person name="Brettin T."/>
            <person name="Detter J.C."/>
            <person name="Han C."/>
            <person name="Tapia R."/>
            <person name="Land M."/>
            <person name="Hauser L."/>
            <person name="Markowitz V."/>
            <person name="Cheng J.-F."/>
            <person name="Hugenholtz P."/>
            <person name="Woyke T."/>
            <person name="Wu D."/>
            <person name="Eisen J.A."/>
        </authorList>
    </citation>
    <scope>NUCLEOTIDE SEQUENCE</scope>
    <source>
        <strain>ATCC 43644</strain>
    </source>
</reference>
<dbReference type="InParanoid" id="E8R0C3"/>
<feature type="chain" id="PRO_5003229344" evidence="1">
    <location>
        <begin position="28"/>
        <end position="479"/>
    </location>
</feature>
<dbReference type="Pfam" id="PF14684">
    <property type="entry name" value="Tricorn_C1"/>
    <property type="match status" value="1"/>
</dbReference>
<evidence type="ECO:0000313" key="3">
    <source>
        <dbReference type="EMBL" id="ADV62250.1"/>
    </source>
</evidence>
<dbReference type="AlphaFoldDB" id="E8R0C3"/>
<dbReference type="eggNOG" id="COG0793">
    <property type="taxonomic scope" value="Bacteria"/>
</dbReference>
<dbReference type="Gene3D" id="2.30.42.10">
    <property type="match status" value="1"/>
</dbReference>
<gene>
    <name evidence="3" type="ordered locus">Isop_1666</name>
</gene>